<keyword evidence="3 5" id="KW-1133">Transmembrane helix</keyword>
<protein>
    <submittedName>
        <fullName evidence="7">O-antigen ligase domain-containing protein</fullName>
    </submittedName>
</protein>
<keyword evidence="4 5" id="KW-0472">Membrane</keyword>
<dbReference type="RefSeq" id="WP_161140833.1">
    <property type="nucleotide sequence ID" value="NZ_SPKJ01000039.1"/>
</dbReference>
<dbReference type="InterPro" id="IPR051533">
    <property type="entry name" value="WaaL-like"/>
</dbReference>
<proteinExistence type="predicted"/>
<evidence type="ECO:0000313" key="7">
    <source>
        <dbReference type="EMBL" id="MYZ48484.1"/>
    </source>
</evidence>
<evidence type="ECO:0000256" key="2">
    <source>
        <dbReference type="ARBA" id="ARBA00022692"/>
    </source>
</evidence>
<comment type="caution">
    <text evidence="7">The sequence shown here is derived from an EMBL/GenBank/DDBJ whole genome shotgun (WGS) entry which is preliminary data.</text>
</comment>
<accession>A0A964WTY4</accession>
<evidence type="ECO:0000313" key="8">
    <source>
        <dbReference type="Proteomes" id="UP000773614"/>
    </source>
</evidence>
<feature type="transmembrane region" description="Helical" evidence="5">
    <location>
        <begin position="126"/>
        <end position="145"/>
    </location>
</feature>
<feature type="transmembrane region" description="Helical" evidence="5">
    <location>
        <begin position="94"/>
        <end position="114"/>
    </location>
</feature>
<evidence type="ECO:0000256" key="4">
    <source>
        <dbReference type="ARBA" id="ARBA00023136"/>
    </source>
</evidence>
<feature type="transmembrane region" description="Helical" evidence="5">
    <location>
        <begin position="241"/>
        <end position="261"/>
    </location>
</feature>
<feature type="transmembrane region" description="Helical" evidence="5">
    <location>
        <begin position="212"/>
        <end position="229"/>
    </location>
</feature>
<evidence type="ECO:0000259" key="6">
    <source>
        <dbReference type="Pfam" id="PF04932"/>
    </source>
</evidence>
<keyword evidence="8" id="KW-1185">Reference proteome</keyword>
<reference evidence="7" key="1">
    <citation type="submission" date="2019-03" db="EMBL/GenBank/DDBJ databases">
        <title>Afifella sp. nov., isolated from activated sludge.</title>
        <authorList>
            <person name="Li Q."/>
            <person name="Liu Y."/>
        </authorList>
    </citation>
    <scope>NUCLEOTIDE SEQUENCE</scope>
    <source>
        <strain evidence="7">L72</strain>
    </source>
</reference>
<dbReference type="GO" id="GO:0016020">
    <property type="term" value="C:membrane"/>
    <property type="evidence" value="ECO:0007669"/>
    <property type="project" value="UniProtKB-SubCell"/>
</dbReference>
<gene>
    <name evidence="7" type="ORF">E4O86_12270</name>
</gene>
<dbReference type="InterPro" id="IPR007016">
    <property type="entry name" value="O-antigen_ligase-rel_domated"/>
</dbReference>
<dbReference type="AlphaFoldDB" id="A0A964WTY4"/>
<keyword evidence="7" id="KW-0436">Ligase</keyword>
<dbReference type="PANTHER" id="PTHR37422:SF21">
    <property type="entry name" value="EXOQ-LIKE PROTEIN"/>
    <property type="match status" value="1"/>
</dbReference>
<feature type="transmembrane region" description="Helical" evidence="5">
    <location>
        <begin position="327"/>
        <end position="351"/>
    </location>
</feature>
<evidence type="ECO:0000256" key="3">
    <source>
        <dbReference type="ARBA" id="ARBA00022989"/>
    </source>
</evidence>
<evidence type="ECO:0000256" key="5">
    <source>
        <dbReference type="SAM" id="Phobius"/>
    </source>
</evidence>
<feature type="domain" description="O-antigen ligase-related" evidence="6">
    <location>
        <begin position="196"/>
        <end position="336"/>
    </location>
</feature>
<comment type="subcellular location">
    <subcellularLocation>
        <location evidence="1">Membrane</location>
        <topology evidence="1">Multi-pass membrane protein</topology>
    </subcellularLocation>
</comment>
<organism evidence="7 8">
    <name type="scientific">Propylenella binzhouense</name>
    <dbReference type="NCBI Taxonomy" id="2555902"/>
    <lineage>
        <taxon>Bacteria</taxon>
        <taxon>Pseudomonadati</taxon>
        <taxon>Pseudomonadota</taxon>
        <taxon>Alphaproteobacteria</taxon>
        <taxon>Hyphomicrobiales</taxon>
        <taxon>Propylenellaceae</taxon>
        <taxon>Propylenella</taxon>
    </lineage>
</organism>
<evidence type="ECO:0000256" key="1">
    <source>
        <dbReference type="ARBA" id="ARBA00004141"/>
    </source>
</evidence>
<feature type="transmembrane region" description="Helical" evidence="5">
    <location>
        <begin position="190"/>
        <end position="206"/>
    </location>
</feature>
<feature type="transmembrane region" description="Helical" evidence="5">
    <location>
        <begin position="165"/>
        <end position="183"/>
    </location>
</feature>
<dbReference type="OrthoDB" id="9796592at2"/>
<dbReference type="EMBL" id="SPKJ01000039">
    <property type="protein sequence ID" value="MYZ48484.1"/>
    <property type="molecule type" value="Genomic_DNA"/>
</dbReference>
<dbReference type="GO" id="GO:0016874">
    <property type="term" value="F:ligase activity"/>
    <property type="evidence" value="ECO:0007669"/>
    <property type="project" value="UniProtKB-KW"/>
</dbReference>
<feature type="transmembrane region" description="Helical" evidence="5">
    <location>
        <begin position="358"/>
        <end position="377"/>
    </location>
</feature>
<keyword evidence="2 5" id="KW-0812">Transmembrane</keyword>
<name>A0A964WTY4_9HYPH</name>
<feature type="transmembrane region" description="Helical" evidence="5">
    <location>
        <begin position="42"/>
        <end position="59"/>
    </location>
</feature>
<dbReference type="Pfam" id="PF04932">
    <property type="entry name" value="Wzy_C"/>
    <property type="match status" value="1"/>
</dbReference>
<feature type="transmembrane region" description="Helical" evidence="5">
    <location>
        <begin position="66"/>
        <end position="82"/>
    </location>
</feature>
<sequence>MSLPASAVARPTGLPVQALSDGVLWLAVFSGGFVFYEPSPHELIFAAAIPVWFLSGLRLPKSIGPLVWLLLLYVAGGMLAMTQSYDFRLTNQPIFVAVTAFLAVTAFFYASLVAQRPDAVRIVISAYIAAAIGTSLLGMIGYFGLTPNGLFTLYDRAAGGFKDPNVFGPFLVFPFVILVRRILTEPLRRLPKNGGLALVILFGIFLSFSRAAWGLTVVSTGAMALFLFINERRSSVRARYIALSVSGLIALAVMLAGVLSLPAVQKLYVQRAQIVQDYDAGHLGRFERHIIGFNLMLEHPLGLGYAEFGKLLGEDEHDIWLKSLTTYGWLGFIAFLALTVSTILVGFPLCFRSGPMQGVVQVAYVVFVGHILVATVIDIDHWRHIYLLLGLIWGTRALNMRRTADLVRPPKPASGAGYREVLIAAVRP</sequence>
<feature type="transmembrane region" description="Helical" evidence="5">
    <location>
        <begin position="12"/>
        <end position="36"/>
    </location>
</feature>
<feature type="transmembrane region" description="Helical" evidence="5">
    <location>
        <begin position="383"/>
        <end position="399"/>
    </location>
</feature>
<dbReference type="PANTHER" id="PTHR37422">
    <property type="entry name" value="TEICHURONIC ACID BIOSYNTHESIS PROTEIN TUAE"/>
    <property type="match status" value="1"/>
</dbReference>
<dbReference type="Proteomes" id="UP000773614">
    <property type="component" value="Unassembled WGS sequence"/>
</dbReference>